<dbReference type="RefSeq" id="WP_101236582.1">
    <property type="nucleotide sequence ID" value="NZ_PISJ01000013.1"/>
</dbReference>
<comment type="caution">
    <text evidence="2">The sequence shown here is derived from an EMBL/GenBank/DDBJ whole genome shotgun (WGS) entry which is preliminary data.</text>
</comment>
<dbReference type="Proteomes" id="UP000233553">
    <property type="component" value="Unassembled WGS sequence"/>
</dbReference>
<protein>
    <recommendedName>
        <fullName evidence="4">Lysozyme inhibitor LprI N-terminal domain-containing protein</fullName>
    </recommendedName>
</protein>
<evidence type="ECO:0000256" key="1">
    <source>
        <dbReference type="SAM" id="SignalP"/>
    </source>
</evidence>
<organism evidence="2 3">
    <name type="scientific">Acinetobacter proteolyticus</name>
    <dbReference type="NCBI Taxonomy" id="1776741"/>
    <lineage>
        <taxon>Bacteria</taxon>
        <taxon>Pseudomonadati</taxon>
        <taxon>Pseudomonadota</taxon>
        <taxon>Gammaproteobacteria</taxon>
        <taxon>Moraxellales</taxon>
        <taxon>Moraxellaceae</taxon>
        <taxon>Acinetobacter</taxon>
    </lineage>
</organism>
<evidence type="ECO:0000313" key="2">
    <source>
        <dbReference type="EMBL" id="PKF33406.1"/>
    </source>
</evidence>
<gene>
    <name evidence="2" type="ORF">CW311_11425</name>
</gene>
<keyword evidence="1" id="KW-0732">Signal</keyword>
<proteinExistence type="predicted"/>
<evidence type="ECO:0008006" key="4">
    <source>
        <dbReference type="Google" id="ProtNLM"/>
    </source>
</evidence>
<name>A0A2N0WEW5_9GAMM</name>
<feature type="signal peptide" evidence="1">
    <location>
        <begin position="1"/>
        <end position="18"/>
    </location>
</feature>
<sequence length="131" mass="15652">MKLFTFIICLVTANTCFALTPEEFEQEYVRLKSELNRAVLQNAIDSRDYNDEKIPEEEKFQSQSSWCKLAKKRVNLLDFVVKNYPDYKELMKKNNQDDDSTLKDFKKFYKSQNAMYLRLNDALKDTEYKCE</sequence>
<dbReference type="EMBL" id="PISJ01000013">
    <property type="protein sequence ID" value="PKF33406.1"/>
    <property type="molecule type" value="Genomic_DNA"/>
</dbReference>
<accession>A0A2N0WEW5</accession>
<evidence type="ECO:0000313" key="3">
    <source>
        <dbReference type="Proteomes" id="UP000233553"/>
    </source>
</evidence>
<reference evidence="2 3" key="1">
    <citation type="submission" date="2017-12" db="EMBL/GenBank/DDBJ databases">
        <title>Draft Genome sequences of multiple microbial strains isolated from spacecraft associated surfaces.</title>
        <authorList>
            <person name="Seuylemezian A."/>
            <person name="Vaishampayan P."/>
            <person name="Venkateswaran K."/>
        </authorList>
    </citation>
    <scope>NUCLEOTIDE SEQUENCE [LARGE SCALE GENOMIC DNA]</scope>
    <source>
        <strain evidence="2 3">2P01AA</strain>
    </source>
</reference>
<dbReference type="AlphaFoldDB" id="A0A2N0WEW5"/>
<feature type="chain" id="PRO_5014715766" description="Lysozyme inhibitor LprI N-terminal domain-containing protein" evidence="1">
    <location>
        <begin position="19"/>
        <end position="131"/>
    </location>
</feature>